<evidence type="ECO:0000313" key="3">
    <source>
        <dbReference type="EMBL" id="NKE63480.1"/>
    </source>
</evidence>
<evidence type="ECO:0000259" key="2">
    <source>
        <dbReference type="Pfam" id="PF01370"/>
    </source>
</evidence>
<proteinExistence type="predicted"/>
<feature type="compositionally biased region" description="Basic residues" evidence="1">
    <location>
        <begin position="1"/>
        <end position="16"/>
    </location>
</feature>
<dbReference type="Pfam" id="PF01370">
    <property type="entry name" value="Epimerase"/>
    <property type="match status" value="1"/>
</dbReference>
<dbReference type="Proteomes" id="UP001515943">
    <property type="component" value="Unassembled WGS sequence"/>
</dbReference>
<evidence type="ECO:0000313" key="4">
    <source>
        <dbReference type="Proteomes" id="UP001515943"/>
    </source>
</evidence>
<dbReference type="SUPFAM" id="SSF51735">
    <property type="entry name" value="NAD(P)-binding Rossmann-fold domains"/>
    <property type="match status" value="1"/>
</dbReference>
<keyword evidence="4" id="KW-1185">Reference proteome</keyword>
<dbReference type="InterPro" id="IPR050177">
    <property type="entry name" value="Lipid_A_modif_metabolic_enz"/>
</dbReference>
<name>A0ABX1FX38_9PSEU</name>
<organism evidence="3 4">
    <name type="scientific">Lentzea indica</name>
    <dbReference type="NCBI Taxonomy" id="2604800"/>
    <lineage>
        <taxon>Bacteria</taxon>
        <taxon>Bacillati</taxon>
        <taxon>Actinomycetota</taxon>
        <taxon>Actinomycetes</taxon>
        <taxon>Pseudonocardiales</taxon>
        <taxon>Pseudonocardiaceae</taxon>
        <taxon>Lentzea</taxon>
    </lineage>
</organism>
<dbReference type="InterPro" id="IPR001509">
    <property type="entry name" value="Epimerase_deHydtase"/>
</dbReference>
<gene>
    <name evidence="3" type="ORF">FXN61_44885</name>
</gene>
<accession>A0ABX1FX38</accession>
<comment type="caution">
    <text evidence="3">The sequence shown here is derived from an EMBL/GenBank/DDBJ whole genome shotgun (WGS) entry which is preliminary data.</text>
</comment>
<feature type="domain" description="NAD-dependent epimerase/dehydratase" evidence="2">
    <location>
        <begin position="61"/>
        <end position="200"/>
    </location>
</feature>
<evidence type="ECO:0000256" key="1">
    <source>
        <dbReference type="SAM" id="MobiDB-lite"/>
    </source>
</evidence>
<dbReference type="PANTHER" id="PTHR43245">
    <property type="entry name" value="BIFUNCTIONAL POLYMYXIN RESISTANCE PROTEIN ARNA"/>
    <property type="match status" value="1"/>
</dbReference>
<dbReference type="PANTHER" id="PTHR43245:SF52">
    <property type="entry name" value="NAD-DEPENDENT EPIMERASE_DEHYDRATASE"/>
    <property type="match status" value="1"/>
</dbReference>
<protein>
    <submittedName>
        <fullName evidence="3">NAD-dependent epimerase/dehydratase family protein</fullName>
    </submittedName>
</protein>
<dbReference type="InterPro" id="IPR036291">
    <property type="entry name" value="NAD(P)-bd_dom_sf"/>
</dbReference>
<feature type="region of interest" description="Disordered" evidence="1">
    <location>
        <begin position="1"/>
        <end position="30"/>
    </location>
</feature>
<reference evidence="3 4" key="1">
    <citation type="submission" date="2019-08" db="EMBL/GenBank/DDBJ databases">
        <title>Lentzea from Indian Himalayas.</title>
        <authorList>
            <person name="Mandal S."/>
            <person name="Mallick Gupta A."/>
            <person name="Maiti P.K."/>
            <person name="Sarkar J."/>
            <person name="Mandal S."/>
        </authorList>
    </citation>
    <scope>NUCLEOTIDE SEQUENCE [LARGE SCALE GENOMIC DNA]</scope>
    <source>
        <strain evidence="3 4">PSKA42</strain>
    </source>
</reference>
<dbReference type="EMBL" id="VSRL01000362">
    <property type="protein sequence ID" value="NKE63480.1"/>
    <property type="molecule type" value="Genomic_DNA"/>
</dbReference>
<sequence>MGEDRRHRRHRQRRHSAAPSAGVRGRRRGRTRAVVVAGRRPRCRRRGAPGVCDQADGPRHEHRRTEHVLAACIKEEVGHLVCASSVAAYAPAQRWSRVDESWPVTGIPGSTYSAHKVRLEKMISRYPLPCTVIRPCGIGQASAAAQVRRWLLGRWLSPKLLPLLPIPLWNDLRLQLVHSDDVARAIVEIVRRRALGAYNLAAEPVLTAPMIAERVGAGRVPVPYPLIEKLAGATARLGLQPLTPEWVRMADQAPLVRTTRAHEDLEWWPEHDARDVLRDVVTAMGGRA</sequence>
<dbReference type="Gene3D" id="3.40.50.720">
    <property type="entry name" value="NAD(P)-binding Rossmann-like Domain"/>
    <property type="match status" value="1"/>
</dbReference>